<accession>A0A6C6Z6N9</accession>
<evidence type="ECO:0000313" key="1">
    <source>
        <dbReference type="EMBL" id="ABX68891.1"/>
    </source>
</evidence>
<dbReference type="AlphaFoldDB" id="A0A6C6Z6N9"/>
<reference evidence="1 2" key="1">
    <citation type="submission" date="2007-11" db="EMBL/GenBank/DDBJ databases">
        <authorList>
            <consortium name="The Salmonella enterica serovar Paratyphi B Genome Sequencing Project"/>
            <person name="McClelland M."/>
            <person name="Sanderson E.K."/>
            <person name="Porwollik S."/>
            <person name="Spieth J."/>
            <person name="Clifton W.S."/>
            <person name="Fulton R."/>
            <person name="Cordes M."/>
            <person name="Wollam A."/>
            <person name="Shah N."/>
            <person name="Pepin K."/>
            <person name="Bhonagiri V."/>
            <person name="Nash W."/>
            <person name="Johnson M."/>
            <person name="Thiruvilangam P."/>
            <person name="Wilson R."/>
        </authorList>
    </citation>
    <scope>NUCLEOTIDE SEQUENCE [LARGE SCALE GENOMIC DNA]</scope>
    <source>
        <strain evidence="2">ATCC BAA-1250 / SPB7</strain>
    </source>
</reference>
<dbReference type="KEGG" id="spq:SPAB_03550"/>
<gene>
    <name evidence="1" type="ordered locus">SPAB_03550</name>
</gene>
<proteinExistence type="predicted"/>
<dbReference type="EMBL" id="CP000886">
    <property type="protein sequence ID" value="ABX68891.1"/>
    <property type="molecule type" value="Genomic_DNA"/>
</dbReference>
<sequence>MAEGDFVHIASRSGCPCEAIFMPIFLSPGRVMSTMTK</sequence>
<name>A0A6C6Z6N9_SALPB</name>
<dbReference type="Proteomes" id="UP000008556">
    <property type="component" value="Chromosome"/>
</dbReference>
<organism evidence="1 2">
    <name type="scientific">Salmonella paratyphi B (strain ATCC BAA-1250 / SPB7)</name>
    <dbReference type="NCBI Taxonomy" id="1016998"/>
    <lineage>
        <taxon>Bacteria</taxon>
        <taxon>Pseudomonadati</taxon>
        <taxon>Pseudomonadota</taxon>
        <taxon>Gammaproteobacteria</taxon>
        <taxon>Enterobacterales</taxon>
        <taxon>Enterobacteriaceae</taxon>
        <taxon>Salmonella</taxon>
    </lineage>
</organism>
<protein>
    <submittedName>
        <fullName evidence="1">Uncharacterized protein</fullName>
    </submittedName>
</protein>
<evidence type="ECO:0000313" key="2">
    <source>
        <dbReference type="Proteomes" id="UP000008556"/>
    </source>
</evidence>